<evidence type="ECO:0000313" key="3">
    <source>
        <dbReference type="Proteomes" id="UP000244912"/>
    </source>
</evidence>
<feature type="domain" description="Co-chaperone DjlA N-terminal" evidence="1">
    <location>
        <begin position="23"/>
        <end position="139"/>
    </location>
</feature>
<reference evidence="2 3" key="1">
    <citation type="submission" date="2018-03" db="EMBL/GenBank/DDBJ databases">
        <authorList>
            <person name="Keele B.F."/>
        </authorList>
    </citation>
    <scope>NUCLEOTIDE SEQUENCE [LARGE SCALE GENOMIC DNA]</scope>
    <source>
        <strain evidence="2 3">CECT 8504</strain>
    </source>
</reference>
<evidence type="ECO:0000313" key="2">
    <source>
        <dbReference type="EMBL" id="SPJ24789.1"/>
    </source>
</evidence>
<accession>A0A2R8BXA9</accession>
<gene>
    <name evidence="2" type="ORF">PAA8504_02627</name>
</gene>
<sequence length="148" mass="16738">MFADLIRRLTDPAPDPMPETDARLALAALLVRLARADDVYESAEKDRIDRSLATRYGLSQSEARALRSEAELVETEAPDTVRFTRAIKDGVPYDDRIGVIEALWDVVLADGHRDEEEDSLMRMIAPMLGVNDRDSNMARRRVEDRRPA</sequence>
<dbReference type="SUPFAM" id="SSF158682">
    <property type="entry name" value="TerB-like"/>
    <property type="match status" value="1"/>
</dbReference>
<proteinExistence type="predicted"/>
<dbReference type="RefSeq" id="WP_108894663.1">
    <property type="nucleotide sequence ID" value="NZ_ONZF01000005.1"/>
</dbReference>
<name>A0A2R8BXA9_9RHOB</name>
<dbReference type="Pfam" id="PF05099">
    <property type="entry name" value="TerB"/>
    <property type="match status" value="1"/>
</dbReference>
<dbReference type="Gene3D" id="1.10.3680.10">
    <property type="entry name" value="TerB-like"/>
    <property type="match status" value="1"/>
</dbReference>
<dbReference type="InterPro" id="IPR007791">
    <property type="entry name" value="DjlA_N"/>
</dbReference>
<keyword evidence="3" id="KW-1185">Reference proteome</keyword>
<dbReference type="Proteomes" id="UP000244912">
    <property type="component" value="Unassembled WGS sequence"/>
</dbReference>
<organism evidence="2 3">
    <name type="scientific">Palleronia abyssalis</name>
    <dbReference type="NCBI Taxonomy" id="1501240"/>
    <lineage>
        <taxon>Bacteria</taxon>
        <taxon>Pseudomonadati</taxon>
        <taxon>Pseudomonadota</taxon>
        <taxon>Alphaproteobacteria</taxon>
        <taxon>Rhodobacterales</taxon>
        <taxon>Roseobacteraceae</taxon>
        <taxon>Palleronia</taxon>
    </lineage>
</organism>
<dbReference type="OrthoDB" id="5402150at2"/>
<dbReference type="CDD" id="cd07313">
    <property type="entry name" value="terB_like_2"/>
    <property type="match status" value="1"/>
</dbReference>
<dbReference type="AlphaFoldDB" id="A0A2R8BXA9"/>
<evidence type="ECO:0000259" key="1">
    <source>
        <dbReference type="Pfam" id="PF05099"/>
    </source>
</evidence>
<dbReference type="InterPro" id="IPR029024">
    <property type="entry name" value="TerB-like"/>
</dbReference>
<dbReference type="EMBL" id="ONZF01000005">
    <property type="protein sequence ID" value="SPJ24789.1"/>
    <property type="molecule type" value="Genomic_DNA"/>
</dbReference>
<protein>
    <recommendedName>
        <fullName evidence="1">Co-chaperone DjlA N-terminal domain-containing protein</fullName>
    </recommendedName>
</protein>